<reference evidence="2" key="1">
    <citation type="submission" date="2006-10" db="EMBL/GenBank/DDBJ databases">
        <authorList>
            <person name="Amadeo P."/>
            <person name="Zhao Q."/>
            <person name="Wortman J."/>
            <person name="Fraser-Liggett C."/>
            <person name="Carlton J."/>
        </authorList>
    </citation>
    <scope>NUCLEOTIDE SEQUENCE</scope>
    <source>
        <strain evidence="2">G3</strain>
    </source>
</reference>
<feature type="compositionally biased region" description="Basic and acidic residues" evidence="1">
    <location>
        <begin position="149"/>
        <end position="158"/>
    </location>
</feature>
<feature type="region of interest" description="Disordered" evidence="1">
    <location>
        <begin position="68"/>
        <end position="158"/>
    </location>
</feature>
<name>A2ECI5_TRIV3</name>
<protein>
    <submittedName>
        <fullName evidence="2">Uncharacterized protein</fullName>
    </submittedName>
</protein>
<dbReference type="AlphaFoldDB" id="A2ECI5"/>
<dbReference type="RefSeq" id="XP_001321903.1">
    <property type="nucleotide sequence ID" value="XM_001321868.1"/>
</dbReference>
<dbReference type="VEuPathDB" id="TrichDB:TVAGG3_0311960"/>
<gene>
    <name evidence="2" type="ORF">TVAG_060560</name>
</gene>
<evidence type="ECO:0000256" key="1">
    <source>
        <dbReference type="SAM" id="MobiDB-lite"/>
    </source>
</evidence>
<sequence length="182" mass="20775">MSELLQDILDFYLPNGLPSEEEIKKMTDDERNQLFDAQSNVISTFRRMAIAKMNEMELRIIKAVNTLSKPPKLPTEEPKETEQVEKQAKIDNQQVKQAETKQNKSITKTPTKSPAKSSSKTPNSKTPNQKQQTPRTPRQSHNATPKTGKFTEKTTKFKEIEDHLNSIKTKVMQSPPANPYIH</sequence>
<dbReference type="Proteomes" id="UP000001542">
    <property type="component" value="Unassembled WGS sequence"/>
</dbReference>
<accession>A2ECI5</accession>
<dbReference type="EMBL" id="DS113353">
    <property type="protein sequence ID" value="EAY09680.1"/>
    <property type="molecule type" value="Genomic_DNA"/>
</dbReference>
<proteinExistence type="predicted"/>
<organism evidence="2 3">
    <name type="scientific">Trichomonas vaginalis (strain ATCC PRA-98 / G3)</name>
    <dbReference type="NCBI Taxonomy" id="412133"/>
    <lineage>
        <taxon>Eukaryota</taxon>
        <taxon>Metamonada</taxon>
        <taxon>Parabasalia</taxon>
        <taxon>Trichomonadida</taxon>
        <taxon>Trichomonadidae</taxon>
        <taxon>Trichomonas</taxon>
    </lineage>
</organism>
<keyword evidence="3" id="KW-1185">Reference proteome</keyword>
<dbReference type="KEGG" id="tva:4767603"/>
<evidence type="ECO:0000313" key="3">
    <source>
        <dbReference type="Proteomes" id="UP000001542"/>
    </source>
</evidence>
<dbReference type="VEuPathDB" id="TrichDB:TVAG_060560"/>
<feature type="compositionally biased region" description="Polar residues" evidence="1">
    <location>
        <begin position="129"/>
        <end position="143"/>
    </location>
</feature>
<feature type="compositionally biased region" description="Low complexity" evidence="1">
    <location>
        <begin position="103"/>
        <end position="128"/>
    </location>
</feature>
<dbReference type="InParanoid" id="A2ECI5"/>
<evidence type="ECO:0000313" key="2">
    <source>
        <dbReference type="EMBL" id="EAY09680.1"/>
    </source>
</evidence>
<feature type="compositionally biased region" description="Basic and acidic residues" evidence="1">
    <location>
        <begin position="74"/>
        <end position="89"/>
    </location>
</feature>
<reference evidence="2" key="2">
    <citation type="journal article" date="2007" name="Science">
        <title>Draft genome sequence of the sexually transmitted pathogen Trichomonas vaginalis.</title>
        <authorList>
            <person name="Carlton J.M."/>
            <person name="Hirt R.P."/>
            <person name="Silva J.C."/>
            <person name="Delcher A.L."/>
            <person name="Schatz M."/>
            <person name="Zhao Q."/>
            <person name="Wortman J.R."/>
            <person name="Bidwell S.L."/>
            <person name="Alsmark U.C.M."/>
            <person name="Besteiro S."/>
            <person name="Sicheritz-Ponten T."/>
            <person name="Noel C.J."/>
            <person name="Dacks J.B."/>
            <person name="Foster P.G."/>
            <person name="Simillion C."/>
            <person name="Van de Peer Y."/>
            <person name="Miranda-Saavedra D."/>
            <person name="Barton G.J."/>
            <person name="Westrop G.D."/>
            <person name="Mueller S."/>
            <person name="Dessi D."/>
            <person name="Fiori P.L."/>
            <person name="Ren Q."/>
            <person name="Paulsen I."/>
            <person name="Zhang H."/>
            <person name="Bastida-Corcuera F.D."/>
            <person name="Simoes-Barbosa A."/>
            <person name="Brown M.T."/>
            <person name="Hayes R.D."/>
            <person name="Mukherjee M."/>
            <person name="Okumura C.Y."/>
            <person name="Schneider R."/>
            <person name="Smith A.J."/>
            <person name="Vanacova S."/>
            <person name="Villalvazo M."/>
            <person name="Haas B.J."/>
            <person name="Pertea M."/>
            <person name="Feldblyum T.V."/>
            <person name="Utterback T.R."/>
            <person name="Shu C.L."/>
            <person name="Osoegawa K."/>
            <person name="de Jong P.J."/>
            <person name="Hrdy I."/>
            <person name="Horvathova L."/>
            <person name="Zubacova Z."/>
            <person name="Dolezal P."/>
            <person name="Malik S.B."/>
            <person name="Logsdon J.M. Jr."/>
            <person name="Henze K."/>
            <person name="Gupta A."/>
            <person name="Wang C.C."/>
            <person name="Dunne R.L."/>
            <person name="Upcroft J.A."/>
            <person name="Upcroft P."/>
            <person name="White O."/>
            <person name="Salzberg S.L."/>
            <person name="Tang P."/>
            <person name="Chiu C.-H."/>
            <person name="Lee Y.-S."/>
            <person name="Embley T.M."/>
            <person name="Coombs G.H."/>
            <person name="Mottram J.C."/>
            <person name="Tachezy J."/>
            <person name="Fraser-Liggett C.M."/>
            <person name="Johnson P.J."/>
        </authorList>
    </citation>
    <scope>NUCLEOTIDE SEQUENCE [LARGE SCALE GENOMIC DNA]</scope>
    <source>
        <strain evidence="2">G3</strain>
    </source>
</reference>